<dbReference type="InterPro" id="IPR013493">
    <property type="entry name" value="CHP02677"/>
</dbReference>
<name>A0A917XTL7_9BACI</name>
<gene>
    <name evidence="1" type="ORF">GCM10007971_08330</name>
</gene>
<evidence type="ECO:0000313" key="2">
    <source>
        <dbReference type="Proteomes" id="UP000624041"/>
    </source>
</evidence>
<dbReference type="NCBIfam" id="TIGR02677">
    <property type="entry name" value="TIGR02677 family protein"/>
    <property type="match status" value="1"/>
</dbReference>
<comment type="caution">
    <text evidence="1">The sequence shown here is derived from an EMBL/GenBank/DDBJ whole genome shotgun (WGS) entry which is preliminary data.</text>
</comment>
<sequence>MFKRVKEATYLTAEKAWSYRAILRYFFIQHERMREFLFPEEIYEYLIQYDEFKDYPIEALHIDLDTLVKWGNLIARQELGKSRTVEEFKKKRFRYQSTPYTIEFERMLIQLEGMGEVFGGSLEKSQFERLYQSLAKIERIIKGNLMEKNEECAQLWDDTLSYFRQITQNTSDYIAYLNSEEVEEQMQTEAFLVYKDQFTTYLRDFIIALQGTSLQIQDILLAITKSELRAFLQKVIQHKDQVFRFEQEQEETDPYKEQEEKWASIKDWFLGNEHGESQYEMLQQRTTESIRRITRVVQRLGERHQYFRSRKKDYLHLAKWFSSLEDLEEAHQLSSVAFGVLHTRHFHIDHIPTENIYTDVWDEEPMEHETKPITRNYREKTRPGAVTSNTKKKEELKKQYLEQKQQEKKLIEQYIEGNEIHIENLPLVESHVRKLLLSWIGKAMVRKDRTIKTELGVKVRVVIRDGRVLLRAKDGVLKMPNVTFQFIDLEGSAS</sequence>
<dbReference type="Pfam" id="PF09660">
    <property type="entry name" value="DUF2397"/>
    <property type="match status" value="1"/>
</dbReference>
<keyword evidence="2" id="KW-1185">Reference proteome</keyword>
<reference evidence="1" key="1">
    <citation type="journal article" date="2014" name="Int. J. Syst. Evol. Microbiol.">
        <title>Complete genome sequence of Corynebacterium casei LMG S-19264T (=DSM 44701T), isolated from a smear-ripened cheese.</title>
        <authorList>
            <consortium name="US DOE Joint Genome Institute (JGI-PGF)"/>
            <person name="Walter F."/>
            <person name="Albersmeier A."/>
            <person name="Kalinowski J."/>
            <person name="Ruckert C."/>
        </authorList>
    </citation>
    <scope>NUCLEOTIDE SEQUENCE</scope>
    <source>
        <strain evidence="1">JCM 17251</strain>
    </source>
</reference>
<reference evidence="1" key="2">
    <citation type="submission" date="2020-09" db="EMBL/GenBank/DDBJ databases">
        <authorList>
            <person name="Sun Q."/>
            <person name="Ohkuma M."/>
        </authorList>
    </citation>
    <scope>NUCLEOTIDE SEQUENCE</scope>
    <source>
        <strain evidence="1">JCM 17251</strain>
    </source>
</reference>
<accession>A0A917XTL7</accession>
<dbReference type="RefSeq" id="WP_188856146.1">
    <property type="nucleotide sequence ID" value="NZ_BMOS01000004.1"/>
</dbReference>
<proteinExistence type="predicted"/>
<dbReference type="Proteomes" id="UP000624041">
    <property type="component" value="Unassembled WGS sequence"/>
</dbReference>
<dbReference type="EMBL" id="BMOS01000004">
    <property type="protein sequence ID" value="GGN52597.1"/>
    <property type="molecule type" value="Genomic_DNA"/>
</dbReference>
<dbReference type="AlphaFoldDB" id="A0A917XTL7"/>
<organism evidence="1 2">
    <name type="scientific">Oceanobacillus indicireducens</name>
    <dbReference type="NCBI Taxonomy" id="1004261"/>
    <lineage>
        <taxon>Bacteria</taxon>
        <taxon>Bacillati</taxon>
        <taxon>Bacillota</taxon>
        <taxon>Bacilli</taxon>
        <taxon>Bacillales</taxon>
        <taxon>Bacillaceae</taxon>
        <taxon>Oceanobacillus</taxon>
    </lineage>
</organism>
<protein>
    <submittedName>
        <fullName evidence="1">TIGR02677 family protein</fullName>
    </submittedName>
</protein>
<evidence type="ECO:0000313" key="1">
    <source>
        <dbReference type="EMBL" id="GGN52597.1"/>
    </source>
</evidence>